<reference evidence="5" key="1">
    <citation type="submission" date="2023-09" db="UniProtKB">
        <authorList>
            <consortium name="Ensembl"/>
        </authorList>
    </citation>
    <scope>IDENTIFICATION</scope>
</reference>
<proteinExistence type="predicted"/>
<accession>A0A3B5BE10</accession>
<feature type="compositionally biased region" description="Polar residues" evidence="1">
    <location>
        <begin position="338"/>
        <end position="364"/>
    </location>
</feature>
<evidence type="ECO:0000313" key="5">
    <source>
        <dbReference type="Ensembl" id="ENSSPAP00000031236.1"/>
    </source>
</evidence>
<evidence type="ECO:0000256" key="1">
    <source>
        <dbReference type="SAM" id="MobiDB-lite"/>
    </source>
</evidence>
<dbReference type="PANTHER" id="PTHR21472:SF15">
    <property type="entry name" value="ENDONUCLEASE DOMAIN-CONTAINING 1 PROTEIN-RELATED"/>
    <property type="match status" value="1"/>
</dbReference>
<dbReference type="AlphaFoldDB" id="A0A3B5BE10"/>
<dbReference type="InterPro" id="IPR039015">
    <property type="entry name" value="ENDOD1"/>
</dbReference>
<evidence type="ECO:0008006" key="6">
    <source>
        <dbReference type="Google" id="ProtNLM"/>
    </source>
</evidence>
<name>A0A3B5BE10_9TELE</name>
<dbReference type="Ensembl" id="ENSSPAT00000031738.1">
    <property type="protein sequence ID" value="ENSSPAP00000031236.1"/>
    <property type="gene ID" value="ENSSPAG00000023415.1"/>
</dbReference>
<feature type="signal peptide" evidence="2">
    <location>
        <begin position="1"/>
        <end position="25"/>
    </location>
</feature>
<evidence type="ECO:0000259" key="4">
    <source>
        <dbReference type="SMART" id="SM00892"/>
    </source>
</evidence>
<dbReference type="PANTHER" id="PTHR21472">
    <property type="entry name" value="ENDONUCLEASE DOMAIN-CONTAINING 1 PROTEIN ENDOD1"/>
    <property type="match status" value="1"/>
</dbReference>
<dbReference type="GO" id="GO:0046872">
    <property type="term" value="F:metal ion binding"/>
    <property type="evidence" value="ECO:0007669"/>
    <property type="project" value="InterPro"/>
</dbReference>
<dbReference type="InterPro" id="IPR044925">
    <property type="entry name" value="His-Me_finger_sf"/>
</dbReference>
<dbReference type="Pfam" id="PF01223">
    <property type="entry name" value="Endonuclease_NS"/>
    <property type="match status" value="1"/>
</dbReference>
<evidence type="ECO:0000256" key="2">
    <source>
        <dbReference type="SAM" id="SignalP"/>
    </source>
</evidence>
<dbReference type="GO" id="GO:0016787">
    <property type="term" value="F:hydrolase activity"/>
    <property type="evidence" value="ECO:0007669"/>
    <property type="project" value="InterPro"/>
</dbReference>
<protein>
    <recommendedName>
        <fullName evidence="6">Endonuclease domain-containing 1 protein</fullName>
    </recommendedName>
</protein>
<evidence type="ECO:0000259" key="3">
    <source>
        <dbReference type="SMART" id="SM00477"/>
    </source>
</evidence>
<feature type="domain" description="ENPP1-3/EXOG-like endonuclease/phosphodiesterase" evidence="3">
    <location>
        <begin position="71"/>
        <end position="283"/>
    </location>
</feature>
<dbReference type="InterPro" id="IPR044929">
    <property type="entry name" value="DNA/RNA_non-sp_Endonuclease_sf"/>
</dbReference>
<feature type="compositionally biased region" description="Low complexity" evidence="1">
    <location>
        <begin position="314"/>
        <end position="337"/>
    </location>
</feature>
<dbReference type="GeneTree" id="ENSGT01030000234592"/>
<keyword evidence="2" id="KW-0732">Signal</keyword>
<dbReference type="Gene3D" id="3.40.570.10">
    <property type="entry name" value="Extracellular Endonuclease, subunit A"/>
    <property type="match status" value="1"/>
</dbReference>
<feature type="domain" description="DNA/RNA non-specific endonuclease/pyrophosphatase/phosphodiesterase" evidence="4">
    <location>
        <begin position="70"/>
        <end position="300"/>
    </location>
</feature>
<dbReference type="STRING" id="144197.ENSSPAP00000031236"/>
<dbReference type="SMART" id="SM00892">
    <property type="entry name" value="Endonuclease_NS"/>
    <property type="match status" value="1"/>
</dbReference>
<dbReference type="GO" id="GO:0003676">
    <property type="term" value="F:nucleic acid binding"/>
    <property type="evidence" value="ECO:0007669"/>
    <property type="project" value="InterPro"/>
</dbReference>
<feature type="chain" id="PRO_5017308633" description="Endonuclease domain-containing 1 protein" evidence="2">
    <location>
        <begin position="26"/>
        <end position="364"/>
    </location>
</feature>
<sequence length="364" mass="40319">MASLEAQRLLALAALLLLVIIPTETEVVKLMTDCADFFLGQTPPRVPGILEGGNILNQSRYRPICQTFKNTRTFVTLYDTHNKIPVFSASKYRGHSSGRPRSIWNIEPQLEDIRSNDNMETANDHVTYNYQAGNSDYKNQRVFDRGHLFPSSYGFTEVERRSTFTLTNIVPQEGKFNKISWSNMESCIKCVLNEHCINNNGNKEGFVVIGAEPSPRNILNNKVNIPLMLWSAFCCYSHSQMKWLASAHWGENIPPHNPHLQTRTLAELHRKLGGQFEAFPGSKCPLDTTVTQFYPHLNAVNNNCKCPPPISSTSAPLTTTAAPPDSTSVSSAVTSDPQASTFIPLSTTSGSFATYSVSPSTTSP</sequence>
<dbReference type="SMART" id="SM00477">
    <property type="entry name" value="NUC"/>
    <property type="match status" value="1"/>
</dbReference>
<dbReference type="SUPFAM" id="SSF54060">
    <property type="entry name" value="His-Me finger endonucleases"/>
    <property type="match status" value="1"/>
</dbReference>
<feature type="region of interest" description="Disordered" evidence="1">
    <location>
        <begin position="314"/>
        <end position="364"/>
    </location>
</feature>
<dbReference type="InterPro" id="IPR001604">
    <property type="entry name" value="Endo_G_ENPP1-like_dom"/>
</dbReference>
<organism evidence="5">
    <name type="scientific">Stegastes partitus</name>
    <name type="common">bicolor damselfish</name>
    <dbReference type="NCBI Taxonomy" id="144197"/>
    <lineage>
        <taxon>Eukaryota</taxon>
        <taxon>Metazoa</taxon>
        <taxon>Chordata</taxon>
        <taxon>Craniata</taxon>
        <taxon>Vertebrata</taxon>
        <taxon>Euteleostomi</taxon>
        <taxon>Actinopterygii</taxon>
        <taxon>Neopterygii</taxon>
        <taxon>Teleostei</taxon>
        <taxon>Neoteleostei</taxon>
        <taxon>Acanthomorphata</taxon>
        <taxon>Ovalentaria</taxon>
        <taxon>Pomacentridae</taxon>
        <taxon>Stegastes</taxon>
    </lineage>
</organism>
<dbReference type="InterPro" id="IPR020821">
    <property type="entry name" value="ENPP1-3/EXOG-like_nuc-like"/>
</dbReference>